<proteinExistence type="predicted"/>
<feature type="transmembrane region" description="Helical" evidence="1">
    <location>
        <begin position="63"/>
        <end position="82"/>
    </location>
</feature>
<evidence type="ECO:0000256" key="1">
    <source>
        <dbReference type="SAM" id="Phobius"/>
    </source>
</evidence>
<protein>
    <submittedName>
        <fullName evidence="2">Uncharacterized protein</fullName>
    </submittedName>
</protein>
<keyword evidence="1" id="KW-0472">Membrane</keyword>
<dbReference type="Proteomes" id="UP000784294">
    <property type="component" value="Unassembled WGS sequence"/>
</dbReference>
<keyword evidence="1" id="KW-1133">Transmembrane helix</keyword>
<gene>
    <name evidence="2" type="ORF">PXEA_LOCUS3032</name>
</gene>
<evidence type="ECO:0000313" key="3">
    <source>
        <dbReference type="Proteomes" id="UP000784294"/>
    </source>
</evidence>
<keyword evidence="1" id="KW-0812">Transmembrane</keyword>
<keyword evidence="3" id="KW-1185">Reference proteome</keyword>
<organism evidence="2 3">
    <name type="scientific">Protopolystoma xenopodis</name>
    <dbReference type="NCBI Taxonomy" id="117903"/>
    <lineage>
        <taxon>Eukaryota</taxon>
        <taxon>Metazoa</taxon>
        <taxon>Spiralia</taxon>
        <taxon>Lophotrochozoa</taxon>
        <taxon>Platyhelminthes</taxon>
        <taxon>Monogenea</taxon>
        <taxon>Polyopisthocotylea</taxon>
        <taxon>Polystomatidea</taxon>
        <taxon>Polystomatidae</taxon>
        <taxon>Protopolystoma</taxon>
    </lineage>
</organism>
<sequence length="106" mass="11658">MMPKAQASLHDNTRICLPEFQDMESNNRKQSSPRPNVAFQTDASSIVVVVVICSSTNKTSAGYIPAYLDVIVAMFYSISIIVGDQLDLAKLTNGFDRASSRRNACR</sequence>
<reference evidence="2" key="1">
    <citation type="submission" date="2018-11" db="EMBL/GenBank/DDBJ databases">
        <authorList>
            <consortium name="Pathogen Informatics"/>
        </authorList>
    </citation>
    <scope>NUCLEOTIDE SEQUENCE</scope>
</reference>
<name>A0A3S5A849_9PLAT</name>
<accession>A0A3S5A849</accession>
<evidence type="ECO:0000313" key="2">
    <source>
        <dbReference type="EMBL" id="VEL09592.1"/>
    </source>
</evidence>
<dbReference type="EMBL" id="CAAALY010006725">
    <property type="protein sequence ID" value="VEL09592.1"/>
    <property type="molecule type" value="Genomic_DNA"/>
</dbReference>
<comment type="caution">
    <text evidence="2">The sequence shown here is derived from an EMBL/GenBank/DDBJ whole genome shotgun (WGS) entry which is preliminary data.</text>
</comment>
<dbReference type="AlphaFoldDB" id="A0A3S5A849"/>